<evidence type="ECO:0000313" key="5">
    <source>
        <dbReference type="Proteomes" id="UP000027154"/>
    </source>
</evidence>
<reference evidence="4 5" key="1">
    <citation type="submission" date="2014-04" db="EMBL/GenBank/DDBJ databases">
        <title>Pseudoalteromonas galatheae sp. nov., isolated from a deep-sea polychaete near Canal Concepcion, Chile.</title>
        <authorList>
            <person name="Machado H.R."/>
            <person name="Gram L."/>
            <person name="Vynne N.G."/>
        </authorList>
    </citation>
    <scope>NUCLEOTIDE SEQUENCE [LARGE SCALE GENOMIC DNA]</scope>
    <source>
        <strain evidence="4 5">KMM216</strain>
    </source>
</reference>
<reference evidence="6 7" key="2">
    <citation type="submission" date="2019-01" db="EMBL/GenBank/DDBJ databases">
        <title>Genome sequences of marine Pseudoalteromonas species.</title>
        <authorList>
            <person name="Boraston A.B."/>
            <person name="Hehemann J.-H."/>
            <person name="Vickers C.J."/>
            <person name="Salama-Alber O."/>
            <person name="Abe K."/>
            <person name="Hettle A.J."/>
        </authorList>
    </citation>
    <scope>NUCLEOTIDE SEQUENCE [LARGE SCALE GENOMIC DNA]</scope>
    <source>
        <strain evidence="2 7">PS42</strain>
        <strain evidence="3 6">PS47</strain>
    </source>
</reference>
<evidence type="ECO:0000313" key="6">
    <source>
        <dbReference type="Proteomes" id="UP000322915"/>
    </source>
</evidence>
<dbReference type="EMBL" id="JJNZ01000037">
    <property type="protein sequence ID" value="KDC50586.1"/>
    <property type="molecule type" value="Genomic_DNA"/>
</dbReference>
<gene>
    <name evidence="4" type="ORF">DC53_12080</name>
    <name evidence="2" type="ORF">EU508_19295</name>
    <name evidence="3" type="ORF">EU509_05395</name>
</gene>
<dbReference type="InterPro" id="IPR014756">
    <property type="entry name" value="Ig_E-set"/>
</dbReference>
<dbReference type="Gene3D" id="2.60.40.10">
    <property type="entry name" value="Immunoglobulins"/>
    <property type="match status" value="1"/>
</dbReference>
<proteinExistence type="predicted"/>
<dbReference type="AlphaFoldDB" id="A0A063KQ33"/>
<dbReference type="InterPro" id="IPR013783">
    <property type="entry name" value="Ig-like_fold"/>
</dbReference>
<protein>
    <submittedName>
        <fullName evidence="2">1,4-alpha-glucan branching protein</fullName>
    </submittedName>
</protein>
<comment type="caution">
    <text evidence="2">The sequence shown here is derived from an EMBL/GenBank/DDBJ whole genome shotgun (WGS) entry which is preliminary data.</text>
</comment>
<organism evidence="2 7">
    <name type="scientific">Pseudoalteromonas fuliginea</name>
    <dbReference type="NCBI Taxonomy" id="1872678"/>
    <lineage>
        <taxon>Bacteria</taxon>
        <taxon>Pseudomonadati</taxon>
        <taxon>Pseudomonadota</taxon>
        <taxon>Gammaproteobacteria</taxon>
        <taxon>Alteromonadales</taxon>
        <taxon>Pseudoalteromonadaceae</taxon>
        <taxon>Pseudoalteromonas</taxon>
    </lineage>
</organism>
<name>A0A063KQ33_9GAMM</name>
<dbReference type="Proteomes" id="UP000324162">
    <property type="component" value="Unassembled WGS sequence"/>
</dbReference>
<evidence type="ECO:0000313" key="4">
    <source>
        <dbReference type="EMBL" id="KDC50586.1"/>
    </source>
</evidence>
<dbReference type="EMBL" id="SEUJ01000059">
    <property type="protein sequence ID" value="KAA1161198.1"/>
    <property type="molecule type" value="Genomic_DNA"/>
</dbReference>
<keyword evidence="6" id="KW-1185">Reference proteome</keyword>
<feature type="domain" description="AMP-activated protein kinase glycogen-binding" evidence="1">
    <location>
        <begin position="15"/>
        <end position="94"/>
    </location>
</feature>
<dbReference type="EMBL" id="SEUK01000055">
    <property type="protein sequence ID" value="KAA1157064.1"/>
    <property type="molecule type" value="Genomic_DNA"/>
</dbReference>
<evidence type="ECO:0000313" key="7">
    <source>
        <dbReference type="Proteomes" id="UP000324162"/>
    </source>
</evidence>
<accession>A0A063KQ33</accession>
<evidence type="ECO:0000313" key="3">
    <source>
        <dbReference type="EMBL" id="KAA1161198.1"/>
    </source>
</evidence>
<evidence type="ECO:0000313" key="2">
    <source>
        <dbReference type="EMBL" id="KAA1157064.1"/>
    </source>
</evidence>
<dbReference type="Proteomes" id="UP000322915">
    <property type="component" value="Unassembled WGS sequence"/>
</dbReference>
<dbReference type="InterPro" id="IPR032640">
    <property type="entry name" value="AMPK1_CBM"/>
</dbReference>
<sequence length="100" mass="11824">MLNKRFFKTKDEAEVTFEFTHPEAEQVCLLGEFNDWQPVPMKLNKKQGVFKCKQRLPIDQQFHFRYLINGDIWDNDHQADGYIGNTFGTENSIVNTQRIN</sequence>
<dbReference type="RefSeq" id="WP_007376355.1">
    <property type="nucleotide sequence ID" value="NZ_JBBMQV010000011.1"/>
</dbReference>
<dbReference type="SUPFAM" id="SSF81296">
    <property type="entry name" value="E set domains"/>
    <property type="match status" value="1"/>
</dbReference>
<dbReference type="Pfam" id="PF16561">
    <property type="entry name" value="AMPK1_CBM"/>
    <property type="match status" value="1"/>
</dbReference>
<dbReference type="OrthoDB" id="5451596at2"/>
<evidence type="ECO:0000259" key="1">
    <source>
        <dbReference type="Pfam" id="PF16561"/>
    </source>
</evidence>
<dbReference type="Proteomes" id="UP000027154">
    <property type="component" value="Unassembled WGS sequence"/>
</dbReference>
<dbReference type="CDD" id="cd07184">
    <property type="entry name" value="E_set_Isoamylase_like_N"/>
    <property type="match status" value="1"/>
</dbReference>